<evidence type="ECO:0000313" key="2">
    <source>
        <dbReference type="EMBL" id="CAP95825.1"/>
    </source>
</evidence>
<name>B6HN88_PENRW</name>
<gene>
    <name evidence="2" type="ORF">Pc21g09280</name>
    <name evidence="2" type="ORF">PCH_Pc21g09280</name>
</gene>
<feature type="compositionally biased region" description="Basic residues" evidence="1">
    <location>
        <begin position="127"/>
        <end position="137"/>
    </location>
</feature>
<organism evidence="2 3">
    <name type="scientific">Penicillium rubens (strain ATCC 28089 / DSM 1075 / NRRL 1951 / Wisconsin 54-1255)</name>
    <name type="common">Penicillium chrysogenum</name>
    <dbReference type="NCBI Taxonomy" id="500485"/>
    <lineage>
        <taxon>Eukaryota</taxon>
        <taxon>Fungi</taxon>
        <taxon>Dikarya</taxon>
        <taxon>Ascomycota</taxon>
        <taxon>Pezizomycotina</taxon>
        <taxon>Eurotiomycetes</taxon>
        <taxon>Eurotiomycetidae</taxon>
        <taxon>Eurotiales</taxon>
        <taxon>Aspergillaceae</taxon>
        <taxon>Penicillium</taxon>
        <taxon>Penicillium chrysogenum species complex</taxon>
    </lineage>
</organism>
<dbReference type="VEuPathDB" id="FungiDB:PCH_Pc21g09280"/>
<evidence type="ECO:0000313" key="3">
    <source>
        <dbReference type="Proteomes" id="UP000000724"/>
    </source>
</evidence>
<evidence type="ECO:0000256" key="1">
    <source>
        <dbReference type="SAM" id="MobiDB-lite"/>
    </source>
</evidence>
<dbReference type="Proteomes" id="UP000000724">
    <property type="component" value="Contig Pc00c21"/>
</dbReference>
<reference evidence="2 3" key="1">
    <citation type="journal article" date="2008" name="Nat. Biotechnol.">
        <title>Genome sequencing and analysis of the filamentous fungus Penicillium chrysogenum.</title>
        <authorList>
            <person name="van den Berg M.A."/>
            <person name="Albang R."/>
            <person name="Albermann K."/>
            <person name="Badger J.H."/>
            <person name="Daran J.-M."/>
            <person name="Driessen A.J.M."/>
            <person name="Garcia-Estrada C."/>
            <person name="Fedorova N.D."/>
            <person name="Harris D.M."/>
            <person name="Heijne W.H.M."/>
            <person name="Joardar V.S."/>
            <person name="Kiel J.A.K.W."/>
            <person name="Kovalchuk A."/>
            <person name="Martin J.F."/>
            <person name="Nierman W.C."/>
            <person name="Nijland J.G."/>
            <person name="Pronk J.T."/>
            <person name="Roubos J.A."/>
            <person name="van der Klei I.J."/>
            <person name="van Peij N.N.M.E."/>
            <person name="Veenhuis M."/>
            <person name="von Doehren H."/>
            <person name="Wagner C."/>
            <person name="Wortman J.R."/>
            <person name="Bovenberg R.A.L."/>
        </authorList>
    </citation>
    <scope>NUCLEOTIDE SEQUENCE [LARGE SCALE GENOMIC DNA]</scope>
    <source>
        <strain evidence="3">ATCC 28089 / DSM 1075 / NRRL 1951 / Wisconsin 54-1255</strain>
    </source>
</reference>
<dbReference type="OrthoDB" id="4377504at2759"/>
<dbReference type="EMBL" id="AM920436">
    <property type="protein sequence ID" value="CAP95825.1"/>
    <property type="molecule type" value="Genomic_DNA"/>
</dbReference>
<sequence length="198" mass="22608">MTRSPINIGHTQQFDRPKINDLAKASFLSALYYLFSSIQIAFQPLCLPPRLPIQSIASSIVSKDPSYLWNAPPALLSVNDRSFETIEEAIYWIGEWAATQGYGFSNGHSWSNTQCITPKVRFRCQRGQKYRDRRRKRPVDDDTPSRNTTRLSANCPSAGELCFNFVSRRCISTKDIENFKSRYHQEKLDGLTPFTSSS</sequence>
<accession>B6HN88</accession>
<keyword evidence="3" id="KW-1185">Reference proteome</keyword>
<protein>
    <submittedName>
        <fullName evidence="2">Uncharacterized protein</fullName>
    </submittedName>
</protein>
<dbReference type="HOGENOM" id="CLU_1378547_0_0_1"/>
<dbReference type="AlphaFoldDB" id="B6HN88"/>
<feature type="region of interest" description="Disordered" evidence="1">
    <location>
        <begin position="127"/>
        <end position="152"/>
    </location>
</feature>
<proteinExistence type="predicted"/>